<dbReference type="AlphaFoldDB" id="A0A4V5UZ58"/>
<proteinExistence type="predicted"/>
<sequence length="121" mass="12361">MGTSKTVLIGVVGASCVAGAVLALADVQTPARLILTPLFLLLAPGVAIAGLLRDRDPLSALTVGLAASLAVNVLLAEAMLLFDAWSPRAGVATVAVVSAFLVILRQLHRPRTRVTPAQNSG</sequence>
<evidence type="ECO:0000313" key="2">
    <source>
        <dbReference type="EMBL" id="TKK87413.1"/>
    </source>
</evidence>
<dbReference type="OrthoDB" id="3539366at2"/>
<accession>A0A4V5UZ58</accession>
<feature type="transmembrane region" description="Helical" evidence="1">
    <location>
        <begin position="88"/>
        <end position="104"/>
    </location>
</feature>
<name>A0A4V5UZ58_9ACTN</name>
<evidence type="ECO:0000256" key="1">
    <source>
        <dbReference type="SAM" id="Phobius"/>
    </source>
</evidence>
<dbReference type="Proteomes" id="UP000308705">
    <property type="component" value="Unassembled WGS sequence"/>
</dbReference>
<keyword evidence="1" id="KW-0472">Membrane</keyword>
<reference evidence="2 3" key="1">
    <citation type="submission" date="2019-04" db="EMBL/GenBank/DDBJ databases">
        <title>Herbidospora sp. NEAU-GS14.nov., a novel actinomycete isolated from soil.</title>
        <authorList>
            <person name="Han L."/>
        </authorList>
    </citation>
    <scope>NUCLEOTIDE SEQUENCE [LARGE SCALE GENOMIC DNA]</scope>
    <source>
        <strain evidence="2 3">NEAU-GS14</strain>
    </source>
</reference>
<organism evidence="2 3">
    <name type="scientific">Herbidospora galbida</name>
    <dbReference type="NCBI Taxonomy" id="2575442"/>
    <lineage>
        <taxon>Bacteria</taxon>
        <taxon>Bacillati</taxon>
        <taxon>Actinomycetota</taxon>
        <taxon>Actinomycetes</taxon>
        <taxon>Streptosporangiales</taxon>
        <taxon>Streptosporangiaceae</taxon>
        <taxon>Herbidospora</taxon>
    </lineage>
</organism>
<dbReference type="EMBL" id="SZQA01000016">
    <property type="protein sequence ID" value="TKK87413.1"/>
    <property type="molecule type" value="Genomic_DNA"/>
</dbReference>
<keyword evidence="1" id="KW-0812">Transmembrane</keyword>
<gene>
    <name evidence="2" type="ORF">FDA94_18140</name>
</gene>
<protein>
    <submittedName>
        <fullName evidence="2">Uncharacterized protein</fullName>
    </submittedName>
</protein>
<dbReference type="PROSITE" id="PS51257">
    <property type="entry name" value="PROKAR_LIPOPROTEIN"/>
    <property type="match status" value="1"/>
</dbReference>
<evidence type="ECO:0000313" key="3">
    <source>
        <dbReference type="Proteomes" id="UP000308705"/>
    </source>
</evidence>
<feature type="transmembrane region" description="Helical" evidence="1">
    <location>
        <begin position="59"/>
        <end position="82"/>
    </location>
</feature>
<dbReference type="RefSeq" id="WP_137248247.1">
    <property type="nucleotide sequence ID" value="NZ_SZQA01000016.1"/>
</dbReference>
<comment type="caution">
    <text evidence="2">The sequence shown here is derived from an EMBL/GenBank/DDBJ whole genome shotgun (WGS) entry which is preliminary data.</text>
</comment>
<keyword evidence="1" id="KW-1133">Transmembrane helix</keyword>
<keyword evidence="3" id="KW-1185">Reference proteome</keyword>
<feature type="transmembrane region" description="Helical" evidence="1">
    <location>
        <begin position="33"/>
        <end position="52"/>
    </location>
</feature>